<organism evidence="1 2">
    <name type="scientific">Sphingopyxis witflariensis</name>
    <dbReference type="NCBI Taxonomy" id="173675"/>
    <lineage>
        <taxon>Bacteria</taxon>
        <taxon>Pseudomonadati</taxon>
        <taxon>Pseudomonadota</taxon>
        <taxon>Alphaproteobacteria</taxon>
        <taxon>Sphingomonadales</taxon>
        <taxon>Sphingomonadaceae</taxon>
        <taxon>Sphingopyxis</taxon>
    </lineage>
</organism>
<dbReference type="InterPro" id="IPR010282">
    <property type="entry name" value="Uncharacterised_HutD/Ves"/>
</dbReference>
<dbReference type="InterPro" id="IPR011051">
    <property type="entry name" value="RmlC_Cupin_sf"/>
</dbReference>
<proteinExistence type="predicted"/>
<evidence type="ECO:0000313" key="2">
    <source>
        <dbReference type="Proteomes" id="UP000197097"/>
    </source>
</evidence>
<sequence>MTSVRHLPAEARIARAWRNGGGVTRDVALFPEGAGDEDFLWRASIATIAADGPFSPWPGVDRALMLLHGKLTLAVGDDERDLEAGDPAQAFAGEEAVSARPCGGACIVLNLMARRGDARIMLERWTTGRLSKADQLLLLAESATTIGLNGQSINLAAEDALLLTPKEVTGLTFDHPVIVAEIFSGAEQFAQI</sequence>
<reference evidence="1 2" key="1">
    <citation type="journal article" date="2002" name="Int. J. Syst. Evol. Microbiol.">
        <title>Sphingopyxis witflariensis sp. nov., isolated from activated sludge.</title>
        <authorList>
            <person name="Kampfer P."/>
            <person name="Witzenberger R."/>
            <person name="Denner E.B."/>
            <person name="Busse H.J."/>
            <person name="Neef A."/>
        </authorList>
    </citation>
    <scope>NUCLEOTIDE SEQUENCE [LARGE SCALE GENOMIC DNA]</scope>
    <source>
        <strain evidence="1 2">DSM 14551</strain>
    </source>
</reference>
<comment type="caution">
    <text evidence="1">The sequence shown here is derived from an EMBL/GenBank/DDBJ whole genome shotgun (WGS) entry which is preliminary data.</text>
</comment>
<gene>
    <name evidence="1" type="ORF">CDQ91_01480</name>
</gene>
<protein>
    <recommendedName>
        <fullName evidence="3">HutD-family protein</fullName>
    </recommendedName>
</protein>
<dbReference type="OrthoDB" id="9800082at2"/>
<dbReference type="RefSeq" id="WP_088470937.1">
    <property type="nucleotide sequence ID" value="NZ_NISJ01000001.1"/>
</dbReference>
<dbReference type="AlphaFoldDB" id="A0A246K5I2"/>
<dbReference type="EMBL" id="NISJ01000001">
    <property type="protein sequence ID" value="OWR01125.1"/>
    <property type="molecule type" value="Genomic_DNA"/>
</dbReference>
<dbReference type="Gene3D" id="2.60.120.10">
    <property type="entry name" value="Jelly Rolls"/>
    <property type="match status" value="1"/>
</dbReference>
<name>A0A246K5I2_9SPHN</name>
<dbReference type="CDD" id="cd20293">
    <property type="entry name" value="cupin_HutD_N"/>
    <property type="match status" value="1"/>
</dbReference>
<keyword evidence="2" id="KW-1185">Reference proteome</keyword>
<dbReference type="SUPFAM" id="SSF51182">
    <property type="entry name" value="RmlC-like cupins"/>
    <property type="match status" value="1"/>
</dbReference>
<dbReference type="InterPro" id="IPR014710">
    <property type="entry name" value="RmlC-like_jellyroll"/>
</dbReference>
<evidence type="ECO:0000313" key="1">
    <source>
        <dbReference type="EMBL" id="OWR01125.1"/>
    </source>
</evidence>
<dbReference type="Pfam" id="PF05962">
    <property type="entry name" value="HutD"/>
    <property type="match status" value="1"/>
</dbReference>
<evidence type="ECO:0008006" key="3">
    <source>
        <dbReference type="Google" id="ProtNLM"/>
    </source>
</evidence>
<dbReference type="Proteomes" id="UP000197097">
    <property type="component" value="Unassembled WGS sequence"/>
</dbReference>
<accession>A0A246K5I2</accession>
<dbReference type="PANTHER" id="PTHR37943">
    <property type="entry name" value="PROTEIN VES"/>
    <property type="match status" value="1"/>
</dbReference>
<dbReference type="PANTHER" id="PTHR37943:SF1">
    <property type="entry name" value="PROTEIN VES"/>
    <property type="match status" value="1"/>
</dbReference>